<dbReference type="InterPro" id="IPR050351">
    <property type="entry name" value="BphY/WalK/GraS-like"/>
</dbReference>
<evidence type="ECO:0000256" key="2">
    <source>
        <dbReference type="ARBA" id="ARBA00004141"/>
    </source>
</evidence>
<keyword evidence="11" id="KW-0902">Two-component regulatory system</keyword>
<proteinExistence type="predicted"/>
<dbReference type="PANTHER" id="PTHR42878">
    <property type="entry name" value="TWO-COMPONENT HISTIDINE KINASE"/>
    <property type="match status" value="1"/>
</dbReference>
<dbReference type="EMBL" id="AP023418">
    <property type="protein sequence ID" value="BCK81917.1"/>
    <property type="molecule type" value="Genomic_DNA"/>
</dbReference>
<evidence type="ECO:0000313" key="16">
    <source>
        <dbReference type="Proteomes" id="UP000681035"/>
    </source>
</evidence>
<comment type="subcellular location">
    <subcellularLocation>
        <location evidence="2">Membrane</location>
        <topology evidence="2">Multi-pass membrane protein</topology>
    </subcellularLocation>
</comment>
<protein>
    <recommendedName>
        <fullName evidence="3">histidine kinase</fullName>
        <ecNumber evidence="3">2.7.13.3</ecNumber>
    </recommendedName>
</protein>
<feature type="transmembrane region" description="Helical" evidence="13">
    <location>
        <begin position="143"/>
        <end position="167"/>
    </location>
</feature>
<dbReference type="KEGG" id="vcop:MM50RIKEN_16800"/>
<dbReference type="InterPro" id="IPR035965">
    <property type="entry name" value="PAS-like_dom_sf"/>
</dbReference>
<dbReference type="Gene3D" id="3.30.565.10">
    <property type="entry name" value="Histidine kinase-like ATPase, C-terminal domain"/>
    <property type="match status" value="1"/>
</dbReference>
<sequence>MTRKIFRSILLVAGVVLAAGMVIMTGCLYSYFGGVQEQQLQDELSLAVSGVENGGTAYLERLPAERFRLTWIASDGRVLYDTQVTDVASMENHAGRQEVQEALENGSGESSRYSDTLLQQTLYVARRLTDGTVLRISVSRATAGMLALGMIQPMLVVLVAALIFAGLMAGRLSRRIVDPLNRLDLEHPLENDAYEELAPLLSRINYQHKEIDAQLRTLRQKTDEFTQITGSMQEGLVLLDEKGTVLSINHAACRLFQADEGCVGRDFLTVDRSHELCLAMETAREKGHSQLRCQRNGREYQLDMSRIQSGGETVGTVLLAFDVTEQEYAERNRREFTANVSHELKTPLQGIVGSAELIQSGMVKPEDMPRFVGHIHDEASRMVTLVEDIIRLSQLDEGDAMPTETVDLLALSQEAVANLQDAAAKRRVSLSVDGDHAPVTGVRRLLYEVIFNLCDNAIKYNVPDGTVKVQVSSENGISSVTVSDTGIGIAPEHQSRVFERFYRVDKSHSKASGGTGLGLSIVKHAVQYHHGDIRLTSKPGEGTVIRITFPAAAR</sequence>
<keyword evidence="9" id="KW-0067">ATP-binding</keyword>
<dbReference type="PRINTS" id="PR00344">
    <property type="entry name" value="BCTRLSENSOR"/>
</dbReference>
<evidence type="ECO:0000256" key="9">
    <source>
        <dbReference type="ARBA" id="ARBA00022840"/>
    </source>
</evidence>
<name>A0A810Q6L2_9FIRM</name>
<dbReference type="SMART" id="SM00387">
    <property type="entry name" value="HATPase_c"/>
    <property type="match status" value="1"/>
</dbReference>
<dbReference type="InterPro" id="IPR003661">
    <property type="entry name" value="HisK_dim/P_dom"/>
</dbReference>
<comment type="catalytic activity">
    <reaction evidence="1">
        <text>ATP + protein L-histidine = ADP + protein N-phospho-L-histidine.</text>
        <dbReference type="EC" id="2.7.13.3"/>
    </reaction>
</comment>
<dbReference type="InterPro" id="IPR036890">
    <property type="entry name" value="HATPase_C_sf"/>
</dbReference>
<dbReference type="GO" id="GO:0030295">
    <property type="term" value="F:protein kinase activator activity"/>
    <property type="evidence" value="ECO:0007669"/>
    <property type="project" value="TreeGrafter"/>
</dbReference>
<keyword evidence="5" id="KW-0808">Transferase</keyword>
<gene>
    <name evidence="15" type="ORF">MM50RIKEN_16800</name>
</gene>
<dbReference type="InterPro" id="IPR005467">
    <property type="entry name" value="His_kinase_dom"/>
</dbReference>
<keyword evidence="7" id="KW-0547">Nucleotide-binding</keyword>
<dbReference type="NCBIfam" id="TIGR00229">
    <property type="entry name" value="sensory_box"/>
    <property type="match status" value="1"/>
</dbReference>
<evidence type="ECO:0000256" key="8">
    <source>
        <dbReference type="ARBA" id="ARBA00022777"/>
    </source>
</evidence>
<dbReference type="Proteomes" id="UP000681035">
    <property type="component" value="Chromosome"/>
</dbReference>
<dbReference type="SUPFAM" id="SSF47384">
    <property type="entry name" value="Homodimeric domain of signal transducing histidine kinase"/>
    <property type="match status" value="1"/>
</dbReference>
<dbReference type="InterPro" id="IPR000014">
    <property type="entry name" value="PAS"/>
</dbReference>
<dbReference type="PROSITE" id="PS51257">
    <property type="entry name" value="PROKAR_LIPOPROTEIN"/>
    <property type="match status" value="1"/>
</dbReference>
<keyword evidence="10 13" id="KW-1133">Transmembrane helix</keyword>
<dbReference type="Gene3D" id="1.10.287.130">
    <property type="match status" value="1"/>
</dbReference>
<evidence type="ECO:0000256" key="7">
    <source>
        <dbReference type="ARBA" id="ARBA00022741"/>
    </source>
</evidence>
<feature type="domain" description="Histidine kinase" evidence="14">
    <location>
        <begin position="339"/>
        <end position="553"/>
    </location>
</feature>
<organism evidence="15 16">
    <name type="scientific">Vescimonas coprocola</name>
    <dbReference type="NCBI Taxonomy" id="2714355"/>
    <lineage>
        <taxon>Bacteria</taxon>
        <taxon>Bacillati</taxon>
        <taxon>Bacillota</taxon>
        <taxon>Clostridia</taxon>
        <taxon>Eubacteriales</taxon>
        <taxon>Oscillospiraceae</taxon>
        <taxon>Vescimonas</taxon>
    </lineage>
</organism>
<keyword evidence="6 13" id="KW-0812">Transmembrane</keyword>
<dbReference type="AlphaFoldDB" id="A0A810Q6L2"/>
<reference evidence="15" key="1">
    <citation type="submission" date="2020-09" db="EMBL/GenBank/DDBJ databases">
        <title>New species isolated from human feces.</title>
        <authorList>
            <person name="Kitahara M."/>
            <person name="Shigeno Y."/>
            <person name="Shime M."/>
            <person name="Matsumoto Y."/>
            <person name="Nakamura S."/>
            <person name="Motooka D."/>
            <person name="Fukuoka S."/>
            <person name="Nishikawa H."/>
            <person name="Benno Y."/>
        </authorList>
    </citation>
    <scope>NUCLEOTIDE SEQUENCE</scope>
    <source>
        <strain evidence="15">MM50</strain>
    </source>
</reference>
<dbReference type="SUPFAM" id="SSF55874">
    <property type="entry name" value="ATPase domain of HSP90 chaperone/DNA topoisomerase II/histidine kinase"/>
    <property type="match status" value="1"/>
</dbReference>
<evidence type="ECO:0000313" key="15">
    <source>
        <dbReference type="EMBL" id="BCK81917.1"/>
    </source>
</evidence>
<dbReference type="InterPro" id="IPR003594">
    <property type="entry name" value="HATPase_dom"/>
</dbReference>
<dbReference type="Pfam" id="PF00512">
    <property type="entry name" value="HisKA"/>
    <property type="match status" value="1"/>
</dbReference>
<keyword evidence="4" id="KW-0597">Phosphoprotein</keyword>
<dbReference type="GO" id="GO:0000156">
    <property type="term" value="F:phosphorelay response regulator activity"/>
    <property type="evidence" value="ECO:0007669"/>
    <property type="project" value="TreeGrafter"/>
</dbReference>
<dbReference type="CDD" id="cd00075">
    <property type="entry name" value="HATPase"/>
    <property type="match status" value="1"/>
</dbReference>
<evidence type="ECO:0000256" key="5">
    <source>
        <dbReference type="ARBA" id="ARBA00022679"/>
    </source>
</evidence>
<dbReference type="PANTHER" id="PTHR42878:SF7">
    <property type="entry name" value="SENSOR HISTIDINE KINASE GLRK"/>
    <property type="match status" value="1"/>
</dbReference>
<keyword evidence="16" id="KW-1185">Reference proteome</keyword>
<dbReference type="FunFam" id="3.30.565.10:FF:000006">
    <property type="entry name" value="Sensor histidine kinase WalK"/>
    <property type="match status" value="1"/>
</dbReference>
<evidence type="ECO:0000256" key="6">
    <source>
        <dbReference type="ARBA" id="ARBA00022692"/>
    </source>
</evidence>
<keyword evidence="8 15" id="KW-0418">Kinase</keyword>
<evidence type="ECO:0000259" key="14">
    <source>
        <dbReference type="PROSITE" id="PS50109"/>
    </source>
</evidence>
<dbReference type="GO" id="GO:0016020">
    <property type="term" value="C:membrane"/>
    <property type="evidence" value="ECO:0007669"/>
    <property type="project" value="UniProtKB-SubCell"/>
</dbReference>
<evidence type="ECO:0000256" key="3">
    <source>
        <dbReference type="ARBA" id="ARBA00012438"/>
    </source>
</evidence>
<dbReference type="SUPFAM" id="SSF55785">
    <property type="entry name" value="PYP-like sensor domain (PAS domain)"/>
    <property type="match status" value="1"/>
</dbReference>
<dbReference type="InterPro" id="IPR004358">
    <property type="entry name" value="Sig_transdc_His_kin-like_C"/>
</dbReference>
<dbReference type="Pfam" id="PF13188">
    <property type="entry name" value="PAS_8"/>
    <property type="match status" value="1"/>
</dbReference>
<evidence type="ECO:0000256" key="12">
    <source>
        <dbReference type="ARBA" id="ARBA00023136"/>
    </source>
</evidence>
<evidence type="ECO:0000256" key="1">
    <source>
        <dbReference type="ARBA" id="ARBA00000085"/>
    </source>
</evidence>
<evidence type="ECO:0000256" key="4">
    <source>
        <dbReference type="ARBA" id="ARBA00022553"/>
    </source>
</evidence>
<dbReference type="GO" id="GO:0007234">
    <property type="term" value="P:osmosensory signaling via phosphorelay pathway"/>
    <property type="evidence" value="ECO:0007669"/>
    <property type="project" value="TreeGrafter"/>
</dbReference>
<accession>A0A810Q6L2</accession>
<keyword evidence="12 13" id="KW-0472">Membrane</keyword>
<dbReference type="Pfam" id="PF02518">
    <property type="entry name" value="HATPase_c"/>
    <property type="match status" value="1"/>
</dbReference>
<dbReference type="Gene3D" id="3.30.450.20">
    <property type="entry name" value="PAS domain"/>
    <property type="match status" value="1"/>
</dbReference>
<dbReference type="InterPro" id="IPR036097">
    <property type="entry name" value="HisK_dim/P_sf"/>
</dbReference>
<dbReference type="PROSITE" id="PS50109">
    <property type="entry name" value="HIS_KIN"/>
    <property type="match status" value="1"/>
</dbReference>
<dbReference type="GO" id="GO:0000155">
    <property type="term" value="F:phosphorelay sensor kinase activity"/>
    <property type="evidence" value="ECO:0007669"/>
    <property type="project" value="InterPro"/>
</dbReference>
<dbReference type="FunFam" id="1.10.287.130:FF:000001">
    <property type="entry name" value="Two-component sensor histidine kinase"/>
    <property type="match status" value="1"/>
</dbReference>
<dbReference type="SMART" id="SM00388">
    <property type="entry name" value="HisKA"/>
    <property type="match status" value="1"/>
</dbReference>
<dbReference type="RefSeq" id="WP_213540562.1">
    <property type="nucleotide sequence ID" value="NZ_AP023418.1"/>
</dbReference>
<feature type="transmembrane region" description="Helical" evidence="13">
    <location>
        <begin position="9"/>
        <end position="32"/>
    </location>
</feature>
<dbReference type="CDD" id="cd00082">
    <property type="entry name" value="HisKA"/>
    <property type="match status" value="1"/>
</dbReference>
<evidence type="ECO:0000256" key="11">
    <source>
        <dbReference type="ARBA" id="ARBA00023012"/>
    </source>
</evidence>
<dbReference type="GO" id="GO:0005524">
    <property type="term" value="F:ATP binding"/>
    <property type="evidence" value="ECO:0007669"/>
    <property type="project" value="UniProtKB-KW"/>
</dbReference>
<evidence type="ECO:0000256" key="10">
    <source>
        <dbReference type="ARBA" id="ARBA00022989"/>
    </source>
</evidence>
<dbReference type="EC" id="2.7.13.3" evidence="3"/>
<evidence type="ECO:0000256" key="13">
    <source>
        <dbReference type="SAM" id="Phobius"/>
    </source>
</evidence>